<evidence type="ECO:0000313" key="4">
    <source>
        <dbReference type="Proteomes" id="UP000179243"/>
    </source>
</evidence>
<dbReference type="EMBL" id="MFYX01000077">
    <property type="protein sequence ID" value="OGK04049.1"/>
    <property type="molecule type" value="Genomic_DNA"/>
</dbReference>
<proteinExistence type="predicted"/>
<keyword evidence="1" id="KW-0697">Rotamase</keyword>
<comment type="caution">
    <text evidence="3">The sequence shown here is derived from an EMBL/GenBank/DDBJ whole genome shotgun (WGS) entry which is preliminary data.</text>
</comment>
<reference evidence="3 4" key="1">
    <citation type="journal article" date="2016" name="Nat. Commun.">
        <title>Thousands of microbial genomes shed light on interconnected biogeochemical processes in an aquifer system.</title>
        <authorList>
            <person name="Anantharaman K."/>
            <person name="Brown C.T."/>
            <person name="Hug L.A."/>
            <person name="Sharon I."/>
            <person name="Castelle C.J."/>
            <person name="Probst A.J."/>
            <person name="Thomas B.C."/>
            <person name="Singh A."/>
            <person name="Wilkins M.J."/>
            <person name="Karaoz U."/>
            <person name="Brodie E.L."/>
            <person name="Williams K.H."/>
            <person name="Hubbard S.S."/>
            <person name="Banfield J.F."/>
        </authorList>
    </citation>
    <scope>NUCLEOTIDE SEQUENCE [LARGE SCALE GENOMIC DNA]</scope>
</reference>
<dbReference type="GO" id="GO:0003755">
    <property type="term" value="F:peptidyl-prolyl cis-trans isomerase activity"/>
    <property type="evidence" value="ECO:0007669"/>
    <property type="project" value="UniProtKB-KW"/>
</dbReference>
<evidence type="ECO:0000256" key="1">
    <source>
        <dbReference type="PROSITE-ProRule" id="PRU00278"/>
    </source>
</evidence>
<organism evidence="3 4">
    <name type="scientific">Candidatus Raymondbacteria bacterium RIFOXYD12_FULL_49_13</name>
    <dbReference type="NCBI Taxonomy" id="1817890"/>
    <lineage>
        <taxon>Bacteria</taxon>
        <taxon>Raymondiibacteriota</taxon>
    </lineage>
</organism>
<dbReference type="SUPFAM" id="SSF54534">
    <property type="entry name" value="FKBP-like"/>
    <property type="match status" value="1"/>
</dbReference>
<accession>A0A1F7FBL0</accession>
<dbReference type="PANTHER" id="PTHR47245">
    <property type="entry name" value="PEPTIDYLPROLYL ISOMERASE"/>
    <property type="match status" value="1"/>
</dbReference>
<dbReference type="Proteomes" id="UP000179243">
    <property type="component" value="Unassembled WGS sequence"/>
</dbReference>
<dbReference type="Pfam" id="PF13145">
    <property type="entry name" value="Rotamase_2"/>
    <property type="match status" value="1"/>
</dbReference>
<dbReference type="PANTHER" id="PTHR47245:SF2">
    <property type="entry name" value="PEPTIDYL-PROLYL CIS-TRANS ISOMERASE HP_0175-RELATED"/>
    <property type="match status" value="1"/>
</dbReference>
<dbReference type="PROSITE" id="PS50198">
    <property type="entry name" value="PPIC_PPIASE_2"/>
    <property type="match status" value="1"/>
</dbReference>
<sequence length="301" mass="34617">MLKKIIIVIVALVLLAAGSFLVYVVKFKPITQPVQPGKFVARVGNSTLTVEDINNRIPPEYSDFISYEQNVDYVKRWIDNEILYQAAVNREIDKEPEIRERLKKMQKDLLVSEMISRLCTKTPNVSDEAIEKFYREHLAEFTRNETEIKYIHMCLKTLGEAWNIRRQVTPDNFITLARQYSIDSIEDINTLQYVTSREVMPELTSVIFDIKIGGTTPPINTPLGFFIVKIMDKQTPGTVRELRDVRDEVINRLSSQTQRVRLEEIISDLRKKMIVEYNVSLIPGKVEPRGPAGDMQTPAGK</sequence>
<dbReference type="Gene3D" id="1.10.4030.10">
    <property type="entry name" value="Porin chaperone SurA, peptide-binding domain"/>
    <property type="match status" value="1"/>
</dbReference>
<feature type="domain" description="PpiC" evidence="2">
    <location>
        <begin position="130"/>
        <end position="232"/>
    </location>
</feature>
<evidence type="ECO:0000259" key="2">
    <source>
        <dbReference type="PROSITE" id="PS50198"/>
    </source>
</evidence>
<gene>
    <name evidence="3" type="ORF">A2519_00925</name>
</gene>
<dbReference type="SUPFAM" id="SSF109998">
    <property type="entry name" value="Triger factor/SurA peptide-binding domain-like"/>
    <property type="match status" value="1"/>
</dbReference>
<dbReference type="InterPro" id="IPR000297">
    <property type="entry name" value="PPIase_PpiC"/>
</dbReference>
<dbReference type="InterPro" id="IPR046357">
    <property type="entry name" value="PPIase_dom_sf"/>
</dbReference>
<dbReference type="Gene3D" id="3.10.50.40">
    <property type="match status" value="1"/>
</dbReference>
<dbReference type="InterPro" id="IPR050245">
    <property type="entry name" value="PrsA_foldase"/>
</dbReference>
<evidence type="ECO:0000313" key="3">
    <source>
        <dbReference type="EMBL" id="OGK04049.1"/>
    </source>
</evidence>
<name>A0A1F7FBL0_UNCRA</name>
<dbReference type="AlphaFoldDB" id="A0A1F7FBL0"/>
<protein>
    <recommendedName>
        <fullName evidence="2">PpiC domain-containing protein</fullName>
    </recommendedName>
</protein>
<dbReference type="InterPro" id="IPR027304">
    <property type="entry name" value="Trigger_fact/SurA_dom_sf"/>
</dbReference>
<keyword evidence="1" id="KW-0413">Isomerase</keyword>